<feature type="chain" id="PRO_5046427886" evidence="1">
    <location>
        <begin position="19"/>
        <end position="374"/>
    </location>
</feature>
<evidence type="ECO:0000256" key="1">
    <source>
        <dbReference type="SAM" id="SignalP"/>
    </source>
</evidence>
<accession>A0ABT0S4D2</accession>
<dbReference type="SUPFAM" id="SSF53955">
    <property type="entry name" value="Lysozyme-like"/>
    <property type="match status" value="1"/>
</dbReference>
<dbReference type="RefSeq" id="WP_249831966.1">
    <property type="nucleotide sequence ID" value="NZ_JAMGBE010000003.1"/>
</dbReference>
<gene>
    <name evidence="3" type="ORF">LZ538_10525</name>
</gene>
<proteinExistence type="predicted"/>
<protein>
    <submittedName>
        <fullName evidence="3">Lytic murein transglycosylase</fullName>
    </submittedName>
</protein>
<evidence type="ECO:0000259" key="2">
    <source>
        <dbReference type="Pfam" id="PF13406"/>
    </source>
</evidence>
<dbReference type="EMBL" id="JAMGBE010000003">
    <property type="protein sequence ID" value="MCL6730483.1"/>
    <property type="molecule type" value="Genomic_DNA"/>
</dbReference>
<name>A0ABT0S4D2_9SPHN</name>
<dbReference type="Proteomes" id="UP001165342">
    <property type="component" value="Unassembled WGS sequence"/>
</dbReference>
<feature type="signal peptide" evidence="1">
    <location>
        <begin position="1"/>
        <end position="18"/>
    </location>
</feature>
<evidence type="ECO:0000313" key="3">
    <source>
        <dbReference type="EMBL" id="MCL6730483.1"/>
    </source>
</evidence>
<keyword evidence="1" id="KW-0732">Signal</keyword>
<dbReference type="Gene3D" id="1.10.8.350">
    <property type="entry name" value="Bacterial muramidase"/>
    <property type="match status" value="1"/>
</dbReference>
<dbReference type="InterPro" id="IPR011970">
    <property type="entry name" value="MltB_2"/>
</dbReference>
<keyword evidence="4" id="KW-1185">Reference proteome</keyword>
<dbReference type="InterPro" id="IPR023346">
    <property type="entry name" value="Lysozyme-like_dom_sf"/>
</dbReference>
<dbReference type="InterPro" id="IPR031304">
    <property type="entry name" value="SLT_2"/>
</dbReference>
<feature type="domain" description="Transglycosylase SLT" evidence="2">
    <location>
        <begin position="61"/>
        <end position="369"/>
    </location>
</feature>
<dbReference type="PANTHER" id="PTHR30163">
    <property type="entry name" value="MEMBRANE-BOUND LYTIC MUREIN TRANSGLYCOSYLASE B"/>
    <property type="match status" value="1"/>
</dbReference>
<evidence type="ECO:0000313" key="4">
    <source>
        <dbReference type="Proteomes" id="UP001165342"/>
    </source>
</evidence>
<dbReference type="PANTHER" id="PTHR30163:SF8">
    <property type="entry name" value="LYTIC MUREIN TRANSGLYCOSYLASE"/>
    <property type="match status" value="1"/>
</dbReference>
<reference evidence="3" key="1">
    <citation type="submission" date="2022-05" db="EMBL/GenBank/DDBJ databases">
        <authorList>
            <person name="Jo J.-H."/>
            <person name="Im W.-T."/>
        </authorList>
    </citation>
    <scope>NUCLEOTIDE SEQUENCE</scope>
    <source>
        <strain evidence="3">SE220</strain>
    </source>
</reference>
<sequence>MRILGGLVLLAVSAMALATPSAEVRREPKTKAPSPVQIAQAQPAAVLPAAQYFTAQSSSPFEQYKSYLTGRARTAGVREGTILSVIPNLRLNQRVMELDRAQQPTYTYGSYAPNYGPYLSRHITTSLINRGQARYSSHWPNLSRIQSQYGVDPSVIIAIYGKETSYGTVTGGFDLLEALATLGYEGRRRSFFEDEFIAALKLMDQGVQRWQLKGSYAGATGYPQFMPSVALRLRADGDGDGYADIWRNEDDAFASIARYLRDAGWKPNVPWGVPVRIPSTLNRSAIQSRLNPTRCPAVYRRHSRWLTVGEWRSLGIVPGGRGLPDTEMASLMETPGAYADGYLLTTNYRAILDYNCSNYYALSIGLLANAIARR</sequence>
<dbReference type="Gene3D" id="1.10.530.10">
    <property type="match status" value="1"/>
</dbReference>
<organism evidence="3 4">
    <name type="scientific">Sphingomonas hankyongi</name>
    <dbReference type="NCBI Taxonomy" id="2908209"/>
    <lineage>
        <taxon>Bacteria</taxon>
        <taxon>Pseudomonadati</taxon>
        <taxon>Pseudomonadota</taxon>
        <taxon>Alphaproteobacteria</taxon>
        <taxon>Sphingomonadales</taxon>
        <taxon>Sphingomonadaceae</taxon>
        <taxon>Sphingomonas</taxon>
    </lineage>
</organism>
<dbReference type="Pfam" id="PF13406">
    <property type="entry name" value="SLT_2"/>
    <property type="match status" value="1"/>
</dbReference>
<comment type="caution">
    <text evidence="3">The sequence shown here is derived from an EMBL/GenBank/DDBJ whole genome shotgun (WGS) entry which is preliminary data.</text>
</comment>
<dbReference type="NCBIfam" id="TIGR02283">
    <property type="entry name" value="MltB_2"/>
    <property type="match status" value="1"/>
</dbReference>
<dbReference type="InterPro" id="IPR043426">
    <property type="entry name" value="MltB-like"/>
</dbReference>